<dbReference type="RefSeq" id="WP_239795706.1">
    <property type="nucleotide sequence ID" value="NZ_OU912926.1"/>
</dbReference>
<keyword evidence="6" id="KW-0732">Signal</keyword>
<name>A0ABN8AKA2_9PROT</name>
<dbReference type="Gene3D" id="3.30.1330.60">
    <property type="entry name" value="OmpA-like domain"/>
    <property type="match status" value="1"/>
</dbReference>
<keyword evidence="2 4" id="KW-0472">Membrane</keyword>
<protein>
    <submittedName>
        <fullName evidence="8">OmpA-OmpF porin, OOP family</fullName>
    </submittedName>
</protein>
<dbReference type="PROSITE" id="PS01068">
    <property type="entry name" value="OMPA_1"/>
    <property type="match status" value="1"/>
</dbReference>
<gene>
    <name evidence="8" type="ORF">NTG6680_0364</name>
</gene>
<organism evidence="8 9">
    <name type="scientific">Candidatus Nitrotoga arctica</name>
    <dbReference type="NCBI Taxonomy" id="453162"/>
    <lineage>
        <taxon>Bacteria</taxon>
        <taxon>Pseudomonadati</taxon>
        <taxon>Pseudomonadota</taxon>
        <taxon>Betaproteobacteria</taxon>
        <taxon>Nitrosomonadales</taxon>
        <taxon>Gallionellaceae</taxon>
        <taxon>Candidatus Nitrotoga</taxon>
    </lineage>
</organism>
<feature type="chain" id="PRO_5045390817" evidence="6">
    <location>
        <begin position="30"/>
        <end position="244"/>
    </location>
</feature>
<dbReference type="PANTHER" id="PTHR30329:SF21">
    <property type="entry name" value="LIPOPROTEIN YIAD-RELATED"/>
    <property type="match status" value="1"/>
</dbReference>
<feature type="signal peptide" evidence="6">
    <location>
        <begin position="1"/>
        <end position="29"/>
    </location>
</feature>
<proteinExistence type="predicted"/>
<reference evidence="8 9" key="1">
    <citation type="submission" date="2021-10" db="EMBL/GenBank/DDBJ databases">
        <authorList>
            <person name="Koch H."/>
        </authorList>
    </citation>
    <scope>NUCLEOTIDE SEQUENCE [LARGE SCALE GENOMIC DNA]</scope>
    <source>
        <strain evidence="8">6680</strain>
    </source>
</reference>
<evidence type="ECO:0000256" key="4">
    <source>
        <dbReference type="PROSITE-ProRule" id="PRU00473"/>
    </source>
</evidence>
<evidence type="ECO:0000256" key="1">
    <source>
        <dbReference type="ARBA" id="ARBA00004442"/>
    </source>
</evidence>
<sequence>MRKPLTNKKNGLSVSIALILGIVTASVNAQTTRNEKEHIEVDIHDSSGKIVRSGAGECWHTHFGQAEQGECNSTPIAKTAAPALMDKTTSIDKPTLITPPIQIEEPVAVRELPIVSTKKLTLDASEFFDFGEPILRPSARAELDDFVEKLKDINPQTITVTGHADRIGSAHYNQILSEQRAATVKAYLVRKGVSPDIVLAEGKGDTQPITKKDQCPSDKAPQTIECLQPDRRVEVEMTGTKTGP</sequence>
<dbReference type="Pfam" id="PF00691">
    <property type="entry name" value="OmpA"/>
    <property type="match status" value="1"/>
</dbReference>
<keyword evidence="3" id="KW-0998">Cell outer membrane</keyword>
<dbReference type="CDD" id="cd07185">
    <property type="entry name" value="OmpA_C-like"/>
    <property type="match status" value="1"/>
</dbReference>
<dbReference type="InterPro" id="IPR006665">
    <property type="entry name" value="OmpA-like"/>
</dbReference>
<keyword evidence="9" id="KW-1185">Reference proteome</keyword>
<dbReference type="InterPro" id="IPR050330">
    <property type="entry name" value="Bact_OuterMem_StrucFunc"/>
</dbReference>
<dbReference type="PROSITE" id="PS51123">
    <property type="entry name" value="OMPA_2"/>
    <property type="match status" value="1"/>
</dbReference>
<feature type="domain" description="OmpA-like" evidence="7">
    <location>
        <begin position="115"/>
        <end position="241"/>
    </location>
</feature>
<evidence type="ECO:0000313" key="9">
    <source>
        <dbReference type="Proteomes" id="UP000839052"/>
    </source>
</evidence>
<dbReference type="EMBL" id="OU912926">
    <property type="protein sequence ID" value="CAG9931617.1"/>
    <property type="molecule type" value="Genomic_DNA"/>
</dbReference>
<evidence type="ECO:0000256" key="2">
    <source>
        <dbReference type="ARBA" id="ARBA00023136"/>
    </source>
</evidence>
<dbReference type="PRINTS" id="PR01021">
    <property type="entry name" value="OMPADOMAIN"/>
</dbReference>
<accession>A0ABN8AKA2</accession>
<evidence type="ECO:0000259" key="7">
    <source>
        <dbReference type="PROSITE" id="PS51123"/>
    </source>
</evidence>
<comment type="subcellular location">
    <subcellularLocation>
        <location evidence="1">Cell outer membrane</location>
    </subcellularLocation>
</comment>
<dbReference type="InterPro" id="IPR006690">
    <property type="entry name" value="OMPA-like_CS"/>
</dbReference>
<dbReference type="InterPro" id="IPR036737">
    <property type="entry name" value="OmpA-like_sf"/>
</dbReference>
<evidence type="ECO:0000256" key="3">
    <source>
        <dbReference type="ARBA" id="ARBA00023237"/>
    </source>
</evidence>
<feature type="region of interest" description="Disordered" evidence="5">
    <location>
        <begin position="205"/>
        <end position="226"/>
    </location>
</feature>
<dbReference type="PANTHER" id="PTHR30329">
    <property type="entry name" value="STATOR ELEMENT OF FLAGELLAR MOTOR COMPLEX"/>
    <property type="match status" value="1"/>
</dbReference>
<evidence type="ECO:0000256" key="5">
    <source>
        <dbReference type="SAM" id="MobiDB-lite"/>
    </source>
</evidence>
<evidence type="ECO:0000256" key="6">
    <source>
        <dbReference type="SAM" id="SignalP"/>
    </source>
</evidence>
<evidence type="ECO:0000313" key="8">
    <source>
        <dbReference type="EMBL" id="CAG9931617.1"/>
    </source>
</evidence>
<dbReference type="Proteomes" id="UP000839052">
    <property type="component" value="Chromosome"/>
</dbReference>
<dbReference type="InterPro" id="IPR006664">
    <property type="entry name" value="OMP_bac"/>
</dbReference>
<dbReference type="SUPFAM" id="SSF103088">
    <property type="entry name" value="OmpA-like"/>
    <property type="match status" value="1"/>
</dbReference>